<dbReference type="Pfam" id="PF03479">
    <property type="entry name" value="PCC"/>
    <property type="match status" value="1"/>
</dbReference>
<evidence type="ECO:0000256" key="3">
    <source>
        <dbReference type="ARBA" id="ARBA00023015"/>
    </source>
</evidence>
<comment type="caution">
    <text evidence="8">The sequence shown here is derived from an EMBL/GenBank/DDBJ whole genome shotgun (WGS) entry which is preliminary data.</text>
</comment>
<keyword evidence="6" id="KW-0539">Nucleus</keyword>
<sequence>MGNLRKIKGEIVRSHVLEVSYGADIVESVNTYARRRGRGVSVLSGNGTVANVALRQPVTIHGNNCGTREVSRSETLVLSWFMCFPEAFYVYRNMIDTNTFINLISLIGLLECFLHDWDFKLPGGSSVKDEEGSLKRTVKETMEKSFWDSVMESMKLEEPDYSCISNLMREVRDELCQMVPDSWKVEITETIDLDLLSQLLLKLSAPANDRENESTHQSLLEELHRLCQAKDESGSLHAVAIVKGIRFILEQIHDLKRERHWAHFIGVLLVMLMREFAVSVFNLNILLEGLWKNLEYGKNVTLLPNRRFKEFSASNTISTDDEPYSGLPNPVK</sequence>
<comment type="similarity">
    <text evidence="2">Belongs to the TCP11 family.</text>
</comment>
<accession>A0A8X7USI7</accession>
<proteinExistence type="inferred from homology"/>
<dbReference type="GO" id="GO:0003677">
    <property type="term" value="F:DNA binding"/>
    <property type="evidence" value="ECO:0007669"/>
    <property type="project" value="UniProtKB-KW"/>
</dbReference>
<evidence type="ECO:0000256" key="5">
    <source>
        <dbReference type="ARBA" id="ARBA00023163"/>
    </source>
</evidence>
<organism evidence="8 9">
    <name type="scientific">Brassica carinata</name>
    <name type="common">Ethiopian mustard</name>
    <name type="synonym">Abyssinian cabbage</name>
    <dbReference type="NCBI Taxonomy" id="52824"/>
    <lineage>
        <taxon>Eukaryota</taxon>
        <taxon>Viridiplantae</taxon>
        <taxon>Streptophyta</taxon>
        <taxon>Embryophyta</taxon>
        <taxon>Tracheophyta</taxon>
        <taxon>Spermatophyta</taxon>
        <taxon>Magnoliopsida</taxon>
        <taxon>eudicotyledons</taxon>
        <taxon>Gunneridae</taxon>
        <taxon>Pentapetalae</taxon>
        <taxon>rosids</taxon>
        <taxon>malvids</taxon>
        <taxon>Brassicales</taxon>
        <taxon>Brassicaceae</taxon>
        <taxon>Brassiceae</taxon>
        <taxon>Brassica</taxon>
    </lineage>
</organism>
<dbReference type="InterPro" id="IPR005175">
    <property type="entry name" value="PPC_dom"/>
</dbReference>
<keyword evidence="5" id="KW-0804">Transcription</keyword>
<dbReference type="GO" id="GO:0005634">
    <property type="term" value="C:nucleus"/>
    <property type="evidence" value="ECO:0007669"/>
    <property type="project" value="UniProtKB-SubCell"/>
</dbReference>
<gene>
    <name evidence="8" type="ORF">Bca52824_048803</name>
</gene>
<evidence type="ECO:0000256" key="6">
    <source>
        <dbReference type="ARBA" id="ARBA00023242"/>
    </source>
</evidence>
<evidence type="ECO:0000313" key="8">
    <source>
        <dbReference type="EMBL" id="KAG2289199.1"/>
    </source>
</evidence>
<reference evidence="8 9" key="1">
    <citation type="submission" date="2020-02" db="EMBL/GenBank/DDBJ databases">
        <authorList>
            <person name="Ma Q."/>
            <person name="Huang Y."/>
            <person name="Song X."/>
            <person name="Pei D."/>
        </authorList>
    </citation>
    <scope>NUCLEOTIDE SEQUENCE [LARGE SCALE GENOMIC DNA]</scope>
    <source>
        <strain evidence="8">Sxm20200214</strain>
        <tissue evidence="8">Leaf</tissue>
    </source>
</reference>
<evidence type="ECO:0000259" key="7">
    <source>
        <dbReference type="Pfam" id="PF03479"/>
    </source>
</evidence>
<evidence type="ECO:0000256" key="2">
    <source>
        <dbReference type="ARBA" id="ARBA00010954"/>
    </source>
</evidence>
<dbReference type="CDD" id="cd11378">
    <property type="entry name" value="DUF296"/>
    <property type="match status" value="1"/>
</dbReference>
<dbReference type="InterPro" id="IPR008862">
    <property type="entry name" value="Tcp11"/>
</dbReference>
<dbReference type="PANTHER" id="PTHR12832:SF34">
    <property type="entry name" value="T-COMPLEX PROTEIN 11"/>
    <property type="match status" value="1"/>
</dbReference>
<keyword evidence="4" id="KW-0238">DNA-binding</keyword>
<dbReference type="GO" id="GO:0007165">
    <property type="term" value="P:signal transduction"/>
    <property type="evidence" value="ECO:0007669"/>
    <property type="project" value="TreeGrafter"/>
</dbReference>
<evidence type="ECO:0000256" key="1">
    <source>
        <dbReference type="ARBA" id="ARBA00004123"/>
    </source>
</evidence>
<dbReference type="EMBL" id="JAAMPC010000010">
    <property type="protein sequence ID" value="KAG2289199.1"/>
    <property type="molecule type" value="Genomic_DNA"/>
</dbReference>
<comment type="subcellular location">
    <subcellularLocation>
        <location evidence="1">Nucleus</location>
    </subcellularLocation>
</comment>
<keyword evidence="3" id="KW-0805">Transcription regulation</keyword>
<dbReference type="Gene3D" id="3.30.1330.80">
    <property type="entry name" value="Hypothetical protein, similar to alpha- acetolactate decarboxylase, domain 2"/>
    <property type="match status" value="1"/>
</dbReference>
<dbReference type="SUPFAM" id="SSF117856">
    <property type="entry name" value="AF0104/ALDC/Ptd012-like"/>
    <property type="match status" value="1"/>
</dbReference>
<dbReference type="PANTHER" id="PTHR12832">
    <property type="entry name" value="TESTIS-SPECIFIC PROTEIN PBS13 T-COMPLEX 11"/>
    <property type="match status" value="1"/>
</dbReference>
<dbReference type="AlphaFoldDB" id="A0A8X7USI7"/>
<keyword evidence="9" id="KW-1185">Reference proteome</keyword>
<dbReference type="Pfam" id="PF05794">
    <property type="entry name" value="Tcp11"/>
    <property type="match status" value="1"/>
</dbReference>
<evidence type="ECO:0000313" key="9">
    <source>
        <dbReference type="Proteomes" id="UP000886595"/>
    </source>
</evidence>
<dbReference type="OrthoDB" id="276323at2759"/>
<protein>
    <recommendedName>
        <fullName evidence="7">PPC domain-containing protein</fullName>
    </recommendedName>
</protein>
<dbReference type="Proteomes" id="UP000886595">
    <property type="component" value="Unassembled WGS sequence"/>
</dbReference>
<evidence type="ECO:0000256" key="4">
    <source>
        <dbReference type="ARBA" id="ARBA00023125"/>
    </source>
</evidence>
<feature type="domain" description="PPC" evidence="7">
    <location>
        <begin position="13"/>
        <end position="55"/>
    </location>
</feature>
<name>A0A8X7USI7_BRACI</name>